<organism evidence="1 2">
    <name type="scientific">Riccia sorocarpa</name>
    <dbReference type="NCBI Taxonomy" id="122646"/>
    <lineage>
        <taxon>Eukaryota</taxon>
        <taxon>Viridiplantae</taxon>
        <taxon>Streptophyta</taxon>
        <taxon>Embryophyta</taxon>
        <taxon>Marchantiophyta</taxon>
        <taxon>Marchantiopsida</taxon>
        <taxon>Marchantiidae</taxon>
        <taxon>Marchantiales</taxon>
        <taxon>Ricciaceae</taxon>
        <taxon>Riccia</taxon>
    </lineage>
</organism>
<evidence type="ECO:0000313" key="2">
    <source>
        <dbReference type="Proteomes" id="UP001633002"/>
    </source>
</evidence>
<sequence length="142" mass="16086">MTQLLRPKNPSDCKNYHELRKPGLAHTIRLPEELLTTYNDLKRSIRAKTTHTDEDVVLHDGEETDPDIDLGDVAEDSEDSDEETVAEAGSIVEDGSLRPWTCGRSTRVTSKKTCCEKECRSWYTWIVVSIVPVQDITEPSRL</sequence>
<proteinExistence type="predicted"/>
<reference evidence="1 2" key="1">
    <citation type="submission" date="2024-09" db="EMBL/GenBank/DDBJ databases">
        <title>Chromosome-scale assembly of Riccia sorocarpa.</title>
        <authorList>
            <person name="Paukszto L."/>
        </authorList>
    </citation>
    <scope>NUCLEOTIDE SEQUENCE [LARGE SCALE GENOMIC DNA]</scope>
    <source>
        <strain evidence="1">LP-2024</strain>
        <tissue evidence="1">Aerial parts of the thallus</tissue>
    </source>
</reference>
<dbReference type="EMBL" id="JBJQOH010000008">
    <property type="protein sequence ID" value="KAL3675066.1"/>
    <property type="molecule type" value="Genomic_DNA"/>
</dbReference>
<gene>
    <name evidence="1" type="ORF">R1sor_025014</name>
</gene>
<protein>
    <submittedName>
        <fullName evidence="1">Uncharacterized protein</fullName>
    </submittedName>
</protein>
<name>A0ABD3G8Q3_9MARC</name>
<dbReference type="Proteomes" id="UP001633002">
    <property type="component" value="Unassembled WGS sequence"/>
</dbReference>
<evidence type="ECO:0000313" key="1">
    <source>
        <dbReference type="EMBL" id="KAL3675066.1"/>
    </source>
</evidence>
<accession>A0ABD3G8Q3</accession>
<keyword evidence="2" id="KW-1185">Reference proteome</keyword>
<comment type="caution">
    <text evidence="1">The sequence shown here is derived from an EMBL/GenBank/DDBJ whole genome shotgun (WGS) entry which is preliminary data.</text>
</comment>
<dbReference type="AlphaFoldDB" id="A0ABD3G8Q3"/>